<evidence type="ECO:0000313" key="2">
    <source>
        <dbReference type="Proteomes" id="UP001642540"/>
    </source>
</evidence>
<accession>A0ABP1S840</accession>
<dbReference type="EMBL" id="CAXLJM020000164">
    <property type="protein sequence ID" value="CAL8145901.1"/>
    <property type="molecule type" value="Genomic_DNA"/>
</dbReference>
<name>A0ABP1S840_9HEXA</name>
<protein>
    <submittedName>
        <fullName evidence="1">Uncharacterized protein</fullName>
    </submittedName>
</protein>
<evidence type="ECO:0000313" key="1">
    <source>
        <dbReference type="EMBL" id="CAL8145901.1"/>
    </source>
</evidence>
<keyword evidence="2" id="KW-1185">Reference proteome</keyword>
<reference evidence="1 2" key="1">
    <citation type="submission" date="2024-08" db="EMBL/GenBank/DDBJ databases">
        <authorList>
            <person name="Cucini C."/>
            <person name="Frati F."/>
        </authorList>
    </citation>
    <scope>NUCLEOTIDE SEQUENCE [LARGE SCALE GENOMIC DNA]</scope>
</reference>
<dbReference type="Proteomes" id="UP001642540">
    <property type="component" value="Unassembled WGS sequence"/>
</dbReference>
<sequence>MPFKGAKGMLIQPSNHDLQPIFEQNWLQLRATQGQMKVVDQWTRINWNSGVDLTPVVNKAVHLCWTLAFLTLPPPKLSPWPTPSCQELESHSSDVRVLQVFSNLHYKGSFYGLALGISNGFSRFCLAWQVTW</sequence>
<comment type="caution">
    <text evidence="1">The sequence shown here is derived from an EMBL/GenBank/DDBJ whole genome shotgun (WGS) entry which is preliminary data.</text>
</comment>
<proteinExistence type="predicted"/>
<organism evidence="1 2">
    <name type="scientific">Orchesella dallaii</name>
    <dbReference type="NCBI Taxonomy" id="48710"/>
    <lineage>
        <taxon>Eukaryota</taxon>
        <taxon>Metazoa</taxon>
        <taxon>Ecdysozoa</taxon>
        <taxon>Arthropoda</taxon>
        <taxon>Hexapoda</taxon>
        <taxon>Collembola</taxon>
        <taxon>Entomobryomorpha</taxon>
        <taxon>Entomobryoidea</taxon>
        <taxon>Orchesellidae</taxon>
        <taxon>Orchesellinae</taxon>
        <taxon>Orchesella</taxon>
    </lineage>
</organism>
<gene>
    <name evidence="1" type="ORF">ODALV1_LOCUS30637</name>
</gene>